<protein>
    <recommendedName>
        <fullName evidence="3">SHSP domain-containing protein</fullName>
    </recommendedName>
</protein>
<proteinExistence type="inferred from homology"/>
<dbReference type="GO" id="GO:0051082">
    <property type="term" value="F:unfolded protein binding"/>
    <property type="evidence" value="ECO:0007669"/>
    <property type="project" value="TreeGrafter"/>
</dbReference>
<dbReference type="InterPro" id="IPR008978">
    <property type="entry name" value="HSP20-like_chaperone"/>
</dbReference>
<evidence type="ECO:0000259" key="3">
    <source>
        <dbReference type="PROSITE" id="PS01031"/>
    </source>
</evidence>
<name>A0A0B6XW96_9EUPU</name>
<accession>A0A0B6XW96</accession>
<dbReference type="CDD" id="cd06526">
    <property type="entry name" value="metazoan_ACD"/>
    <property type="match status" value="1"/>
</dbReference>
<dbReference type="PRINTS" id="PR00299">
    <property type="entry name" value="ACRYSTALLIN"/>
</dbReference>
<dbReference type="PANTHER" id="PTHR45640:SF29">
    <property type="entry name" value="SHSP DOMAIN-CONTAINING PROTEIN"/>
    <property type="match status" value="1"/>
</dbReference>
<dbReference type="GO" id="GO:0036498">
    <property type="term" value="P:IRE1-mediated unfolded protein response"/>
    <property type="evidence" value="ECO:0007669"/>
    <property type="project" value="TreeGrafter"/>
</dbReference>
<dbReference type="GO" id="GO:0009408">
    <property type="term" value="P:response to heat"/>
    <property type="evidence" value="ECO:0007669"/>
    <property type="project" value="TreeGrafter"/>
</dbReference>
<dbReference type="InterPro" id="IPR002068">
    <property type="entry name" value="A-crystallin/Hsp20_dom"/>
</dbReference>
<gene>
    <name evidence="4" type="primary">ORF1608</name>
</gene>
<evidence type="ECO:0000313" key="4">
    <source>
        <dbReference type="EMBL" id="CEK47555.1"/>
    </source>
</evidence>
<dbReference type="PANTHER" id="PTHR45640">
    <property type="entry name" value="HEAT SHOCK PROTEIN HSP-12.2-RELATED"/>
    <property type="match status" value="1"/>
</dbReference>
<reference evidence="4" key="1">
    <citation type="submission" date="2014-12" db="EMBL/GenBank/DDBJ databases">
        <title>Insight into the proteome of Arion vulgaris.</title>
        <authorList>
            <person name="Aradska J."/>
            <person name="Bulat T."/>
            <person name="Smidak R."/>
            <person name="Sarate P."/>
            <person name="Gangsoo J."/>
            <person name="Sialana F."/>
            <person name="Bilban M."/>
            <person name="Lubec G."/>
        </authorList>
    </citation>
    <scope>NUCLEOTIDE SEQUENCE</scope>
    <source>
        <tissue evidence="4">Skin</tissue>
    </source>
</reference>
<feature type="non-terminal residue" evidence="4">
    <location>
        <position position="90"/>
    </location>
</feature>
<sequence length="90" mass="10370">FNEGIGCNENDNEISMQMDVSMFKPQELKINVSNGVVSIEGQHEEKNSDNNGYYQSQFVRKFSLPTNVREEDVKSELTRDGHLKIYGRKQ</sequence>
<dbReference type="GO" id="GO:0005634">
    <property type="term" value="C:nucleus"/>
    <property type="evidence" value="ECO:0007669"/>
    <property type="project" value="TreeGrafter"/>
</dbReference>
<dbReference type="InterPro" id="IPR001436">
    <property type="entry name" value="Alpha-crystallin/sHSP_animal"/>
</dbReference>
<dbReference type="PROSITE" id="PS01031">
    <property type="entry name" value="SHSP"/>
    <property type="match status" value="1"/>
</dbReference>
<dbReference type="GO" id="GO:0005737">
    <property type="term" value="C:cytoplasm"/>
    <property type="evidence" value="ECO:0007669"/>
    <property type="project" value="TreeGrafter"/>
</dbReference>
<dbReference type="GO" id="GO:0042026">
    <property type="term" value="P:protein refolding"/>
    <property type="evidence" value="ECO:0007669"/>
    <property type="project" value="TreeGrafter"/>
</dbReference>
<feature type="non-terminal residue" evidence="4">
    <location>
        <position position="1"/>
    </location>
</feature>
<dbReference type="SUPFAM" id="SSF49764">
    <property type="entry name" value="HSP20-like chaperones"/>
    <property type="match status" value="1"/>
</dbReference>
<evidence type="ECO:0000256" key="1">
    <source>
        <dbReference type="PROSITE-ProRule" id="PRU00285"/>
    </source>
</evidence>
<organism evidence="4">
    <name type="scientific">Arion vulgaris</name>
    <dbReference type="NCBI Taxonomy" id="1028688"/>
    <lineage>
        <taxon>Eukaryota</taxon>
        <taxon>Metazoa</taxon>
        <taxon>Spiralia</taxon>
        <taxon>Lophotrochozoa</taxon>
        <taxon>Mollusca</taxon>
        <taxon>Gastropoda</taxon>
        <taxon>Heterobranchia</taxon>
        <taxon>Euthyneura</taxon>
        <taxon>Panpulmonata</taxon>
        <taxon>Eupulmonata</taxon>
        <taxon>Stylommatophora</taxon>
        <taxon>Helicina</taxon>
        <taxon>Arionoidea</taxon>
        <taxon>Arionidae</taxon>
        <taxon>Arion</taxon>
    </lineage>
</organism>
<evidence type="ECO:0000256" key="2">
    <source>
        <dbReference type="RuleBase" id="RU003616"/>
    </source>
</evidence>
<dbReference type="Pfam" id="PF00011">
    <property type="entry name" value="HSP20"/>
    <property type="match status" value="1"/>
</dbReference>
<dbReference type="AlphaFoldDB" id="A0A0B6XW96"/>
<comment type="similarity">
    <text evidence="1 2">Belongs to the small heat shock protein (HSP20) family.</text>
</comment>
<dbReference type="Gene3D" id="2.60.40.790">
    <property type="match status" value="1"/>
</dbReference>
<feature type="domain" description="SHSP" evidence="3">
    <location>
        <begin position="1"/>
        <end position="90"/>
    </location>
</feature>
<dbReference type="EMBL" id="HACG01000690">
    <property type="protein sequence ID" value="CEK47555.1"/>
    <property type="molecule type" value="Transcribed_RNA"/>
</dbReference>